<dbReference type="AlphaFoldDB" id="A0A1T4Q235"/>
<dbReference type="SUPFAM" id="SSF53067">
    <property type="entry name" value="Actin-like ATPase domain"/>
    <property type="match status" value="2"/>
</dbReference>
<dbReference type="Gene3D" id="3.30.420.40">
    <property type="match status" value="2"/>
</dbReference>
<keyword evidence="2" id="KW-1185">Reference proteome</keyword>
<evidence type="ECO:0008006" key="3">
    <source>
        <dbReference type="Google" id="ProtNLM"/>
    </source>
</evidence>
<dbReference type="RefSeq" id="WP_078810833.1">
    <property type="nucleotide sequence ID" value="NZ_FUWM01000023.1"/>
</dbReference>
<proteinExistence type="predicted"/>
<dbReference type="PANTHER" id="PTHR42749">
    <property type="entry name" value="CELL SHAPE-DETERMINING PROTEIN MREB"/>
    <property type="match status" value="1"/>
</dbReference>
<dbReference type="STRING" id="142842.SAMN02745118_02404"/>
<evidence type="ECO:0000313" key="2">
    <source>
        <dbReference type="Proteomes" id="UP000190625"/>
    </source>
</evidence>
<dbReference type="OrthoDB" id="9760742at2"/>
<name>A0A1T4Q235_9FIRM</name>
<gene>
    <name evidence="1" type="ORF">SAMN02745118_02404</name>
</gene>
<dbReference type="Gene3D" id="3.90.640.10">
    <property type="entry name" value="Actin, Chain A, domain 4"/>
    <property type="match status" value="1"/>
</dbReference>
<reference evidence="2" key="1">
    <citation type="submission" date="2017-02" db="EMBL/GenBank/DDBJ databases">
        <authorList>
            <person name="Varghese N."/>
            <person name="Submissions S."/>
        </authorList>
    </citation>
    <scope>NUCLEOTIDE SEQUENCE [LARGE SCALE GENOMIC DNA]</scope>
    <source>
        <strain evidence="2">ATCC BAA-73</strain>
    </source>
</reference>
<dbReference type="InterPro" id="IPR043129">
    <property type="entry name" value="ATPase_NBD"/>
</dbReference>
<dbReference type="EMBL" id="FUWM01000023">
    <property type="protein sequence ID" value="SJZ97686.1"/>
    <property type="molecule type" value="Genomic_DNA"/>
</dbReference>
<dbReference type="Proteomes" id="UP000190625">
    <property type="component" value="Unassembled WGS sequence"/>
</dbReference>
<accession>A0A1T4Q235</accession>
<sequence>MKSYRINPKKENYRNRKFTRSELMDMSTYKLRKICREYKIIKAYQMSYDRKKLIDIILKYRGIRGPLLIDSFKEGGFERLQEALDENLVTKLKALEDIKVPAKITIYEEVGINKEDMYKVVIKNEIEESNVLLVNGKNYLCGIFNIKKEKNGDNTYYLSANNKNLRLQGLNNKNYSLLFFKKSASEYLYKNFHQEKRLPPMNLEYYKVPIIDFETKKLEETKSVLCIDFGTSNTTAGAYLDNNYVSNISNNALLNQRIKINEINYVKFPYVTTKQERWEGMIPTIVYVLSCEDSENIKFLFGYEAKHHMKRKDYTSNASVFQGIKRWVNTYHKEEEVYDEFGNIAKVTRGEIINNYINYIIKSAENQFKCKFKNIHVSSPVKMKSQFVSMFQEIVPDYYIEEEDILDEGMSVLYNTIANLIEKQNFQDGEEYRALVIDCGGGTTDLSSCSFKIEEGDISYKVNIQTGFENGDTNFGGNNITYRIMQFMKIVFAHYYKNDGEIIDVDELITLPSVDLFRYVDELGVKKIYEKLAEYYQDVEEIIPTRYREYENQTSDEYQKVKNNFYFLWELAENMKKQFFKKTNILRNKFDSSELSGGDNDLHITSLSKWSLSVKKYDLLETVNRFPDVVFNIKEINKLIKADIYEIVRKFLEVFYENRELLHYSIIKLTGQSCKIDIFKEALKEFVPGRSIEFKQRQSDEENSLYLKLSCLRGIIKYIKSKKVGDIEVKIENKAPVIPYSITAFTFTGKEKIVIDSQERIDQAKGHILKPLSAREIKFYLKSDEGLTKKEYLYENDFSDYKPALVEDIIEQYAGKILQEETDTIRNGAVKFFLFTADDNWGFFVLPVCREDEQLHIGKKEYFTFEDDLSQLDFFDGLK</sequence>
<evidence type="ECO:0000313" key="1">
    <source>
        <dbReference type="EMBL" id="SJZ97686.1"/>
    </source>
</evidence>
<protein>
    <recommendedName>
        <fullName evidence="3">Molecular chaperone</fullName>
    </recommendedName>
</protein>
<dbReference type="PANTHER" id="PTHR42749:SF1">
    <property type="entry name" value="CELL SHAPE-DETERMINING PROTEIN MREB"/>
    <property type="match status" value="1"/>
</dbReference>
<organism evidence="1 2">
    <name type="scientific">Selenihalanaerobacter shriftii</name>
    <dbReference type="NCBI Taxonomy" id="142842"/>
    <lineage>
        <taxon>Bacteria</taxon>
        <taxon>Bacillati</taxon>
        <taxon>Bacillota</taxon>
        <taxon>Clostridia</taxon>
        <taxon>Halanaerobiales</taxon>
        <taxon>Halobacteroidaceae</taxon>
        <taxon>Selenihalanaerobacter</taxon>
    </lineage>
</organism>